<organism evidence="3 4">
    <name type="scientific">Nonlabens ulvanivorans</name>
    <name type="common">Persicivirga ulvanivorans</name>
    <dbReference type="NCBI Taxonomy" id="906888"/>
    <lineage>
        <taxon>Bacteria</taxon>
        <taxon>Pseudomonadati</taxon>
        <taxon>Bacteroidota</taxon>
        <taxon>Flavobacteriia</taxon>
        <taxon>Flavobacteriales</taxon>
        <taxon>Flavobacteriaceae</taxon>
        <taxon>Nonlabens</taxon>
    </lineage>
</organism>
<dbReference type="Proteomes" id="UP000239997">
    <property type="component" value="Unassembled WGS sequence"/>
</dbReference>
<evidence type="ECO:0000256" key="2">
    <source>
        <dbReference type="SAM" id="SignalP"/>
    </source>
</evidence>
<keyword evidence="1" id="KW-0812">Transmembrane</keyword>
<keyword evidence="4" id="KW-1185">Reference proteome</keyword>
<accession>A0ABX5EAP8</accession>
<reference evidence="3 4" key="1">
    <citation type="submission" date="2018-03" db="EMBL/GenBank/DDBJ databases">
        <title>Genomic Encyclopedia of Archaeal and Bacterial Type Strains, Phase II (KMG-II): from individual species to whole genera.</title>
        <authorList>
            <person name="Goeker M."/>
        </authorList>
    </citation>
    <scope>NUCLEOTIDE SEQUENCE [LARGE SCALE GENOMIC DNA]</scope>
    <source>
        <strain evidence="3 4">DSM 22727</strain>
    </source>
</reference>
<gene>
    <name evidence="3" type="ORF">LY02_00807</name>
</gene>
<name>A0ABX5EAP8_NONUL</name>
<evidence type="ECO:0000313" key="3">
    <source>
        <dbReference type="EMBL" id="PRX15587.1"/>
    </source>
</evidence>
<sequence length="146" mass="17278">MKYSSLQLFNKYVAFIGCFLIFAFAKAQQTPPTTAQDSTKTGVIIGDIDLPDPPSIVTLYTYDPDLDRYIYKSEFNGFQIGYPFMLTRDQYLDRVMKERMTQYFKIKRLLLLVKQKQIKKSKRTYYLIFTSIQTCLKVFLVVLRYR</sequence>
<dbReference type="EMBL" id="PVNA01000001">
    <property type="protein sequence ID" value="PRX15587.1"/>
    <property type="molecule type" value="Genomic_DNA"/>
</dbReference>
<keyword evidence="1" id="KW-0472">Membrane</keyword>
<evidence type="ECO:0000313" key="4">
    <source>
        <dbReference type="Proteomes" id="UP000239997"/>
    </source>
</evidence>
<evidence type="ECO:0000256" key="1">
    <source>
        <dbReference type="SAM" id="Phobius"/>
    </source>
</evidence>
<feature type="chain" id="PRO_5046562168" evidence="2">
    <location>
        <begin position="28"/>
        <end position="146"/>
    </location>
</feature>
<proteinExistence type="predicted"/>
<keyword evidence="2" id="KW-0732">Signal</keyword>
<keyword evidence="1" id="KW-1133">Transmembrane helix</keyword>
<feature type="transmembrane region" description="Helical" evidence="1">
    <location>
        <begin position="124"/>
        <end position="143"/>
    </location>
</feature>
<feature type="signal peptide" evidence="2">
    <location>
        <begin position="1"/>
        <end position="27"/>
    </location>
</feature>
<comment type="caution">
    <text evidence="3">The sequence shown here is derived from an EMBL/GenBank/DDBJ whole genome shotgun (WGS) entry which is preliminary data.</text>
</comment>
<protein>
    <submittedName>
        <fullName evidence="3">Uncharacterized protein</fullName>
    </submittedName>
</protein>